<dbReference type="GO" id="GO:0051213">
    <property type="term" value="F:dioxygenase activity"/>
    <property type="evidence" value="ECO:0007669"/>
    <property type="project" value="UniProtKB-KW"/>
</dbReference>
<keyword evidence="2" id="KW-0472">Membrane</keyword>
<organism evidence="3 4">
    <name type="scientific">Rothia mucilaginosa</name>
    <dbReference type="NCBI Taxonomy" id="43675"/>
    <lineage>
        <taxon>Bacteria</taxon>
        <taxon>Bacillati</taxon>
        <taxon>Actinomycetota</taxon>
        <taxon>Actinomycetes</taxon>
        <taxon>Micrococcales</taxon>
        <taxon>Micrococcaceae</taxon>
        <taxon>Rothia</taxon>
    </lineage>
</organism>
<proteinExistence type="predicted"/>
<feature type="compositionally biased region" description="Low complexity" evidence="1">
    <location>
        <begin position="1"/>
        <end position="51"/>
    </location>
</feature>
<dbReference type="AlphaFoldDB" id="A0A291DEQ7"/>
<gene>
    <name evidence="3" type="ORF">CO690_03850</name>
</gene>
<protein>
    <submittedName>
        <fullName evidence="3">4-hydroxyphenylpyruvate dioxygenase</fullName>
    </submittedName>
</protein>
<sequence length="196" mass="20977">MSTPPQNTPNNTPNDTPQQPTPNNGAPQNQQVPPRAPQQAPQNMMPQPRGPQGKKPRKPIDPIEQQKANIRTSLMLIVAALVIFAASSFVLSTMPLFLALFLFALAGITLSIIAIVRTAIYRGPWFFYIAAGVSIIYGAMTLLGGIGLALMPGAQEYRECRAAALTQTDMSTCDEKFQGTMDKLTGASSSSSSAAR</sequence>
<feature type="transmembrane region" description="Helical" evidence="2">
    <location>
        <begin position="74"/>
        <end position="91"/>
    </location>
</feature>
<feature type="transmembrane region" description="Helical" evidence="2">
    <location>
        <begin position="97"/>
        <end position="116"/>
    </location>
</feature>
<keyword evidence="3" id="KW-0223">Dioxygenase</keyword>
<name>A0A291DEQ7_9MICC</name>
<feature type="region of interest" description="Disordered" evidence="1">
    <location>
        <begin position="1"/>
        <end position="60"/>
    </location>
</feature>
<keyword evidence="3" id="KW-0670">Pyruvate</keyword>
<feature type="transmembrane region" description="Helical" evidence="2">
    <location>
        <begin position="125"/>
        <end position="151"/>
    </location>
</feature>
<accession>A0A291DEQ7</accession>
<dbReference type="Proteomes" id="UP000218628">
    <property type="component" value="Chromosome"/>
</dbReference>
<evidence type="ECO:0000313" key="4">
    <source>
        <dbReference type="Proteomes" id="UP000218628"/>
    </source>
</evidence>
<reference evidence="4" key="1">
    <citation type="submission" date="2017-09" db="EMBL/GenBank/DDBJ databases">
        <title>FDA dAtabase for Regulatory Grade micrObial Sequences (FDA-ARGOS): Supporting development and validation of Infectious Disease Dx tests.</title>
        <authorList>
            <person name="Minogue T."/>
            <person name="Wolcott M."/>
            <person name="Wasieloski L."/>
            <person name="Aguilar W."/>
            <person name="Moore D."/>
            <person name="Tallon L."/>
            <person name="Sadzewicz L."/>
            <person name="Ott S."/>
            <person name="Zhao X."/>
            <person name="Nagaraj S."/>
            <person name="Vavikolanu K."/>
            <person name="Aluvathingal J."/>
            <person name="Nadendla S."/>
            <person name="Sichtig H."/>
        </authorList>
    </citation>
    <scope>NUCLEOTIDE SEQUENCE [LARGE SCALE GENOMIC DNA]</scope>
    <source>
        <strain evidence="4">FDAARGOS_369</strain>
    </source>
</reference>
<evidence type="ECO:0000313" key="3">
    <source>
        <dbReference type="EMBL" id="ATF62860.1"/>
    </source>
</evidence>
<keyword evidence="2" id="KW-0812">Transmembrane</keyword>
<dbReference type="RefSeq" id="WP_096740787.1">
    <property type="nucleotide sequence ID" value="NZ_CP023510.1"/>
</dbReference>
<dbReference type="EMBL" id="CP023510">
    <property type="protein sequence ID" value="ATF62860.1"/>
    <property type="molecule type" value="Genomic_DNA"/>
</dbReference>
<evidence type="ECO:0000256" key="2">
    <source>
        <dbReference type="SAM" id="Phobius"/>
    </source>
</evidence>
<evidence type="ECO:0000256" key="1">
    <source>
        <dbReference type="SAM" id="MobiDB-lite"/>
    </source>
</evidence>
<keyword evidence="2" id="KW-1133">Transmembrane helix</keyword>
<keyword evidence="3" id="KW-0560">Oxidoreductase</keyword>